<dbReference type="InterPro" id="IPR001478">
    <property type="entry name" value="PDZ"/>
</dbReference>
<evidence type="ECO:0000256" key="6">
    <source>
        <dbReference type="ARBA" id="ARBA00022443"/>
    </source>
</evidence>
<feature type="domain" description="L27" evidence="30">
    <location>
        <begin position="343"/>
        <end position="398"/>
    </location>
</feature>
<dbReference type="SMART" id="SM00569">
    <property type="entry name" value="L27"/>
    <property type="match status" value="2"/>
</dbReference>
<feature type="compositionally biased region" description="Polar residues" evidence="25">
    <location>
        <begin position="589"/>
        <end position="603"/>
    </location>
</feature>
<keyword evidence="7" id="KW-1003">Cell membrane</keyword>
<dbReference type="InterPro" id="IPR000719">
    <property type="entry name" value="Prot_kinase_dom"/>
</dbReference>
<dbReference type="GO" id="GO:0005516">
    <property type="term" value="F:calmodulin binding"/>
    <property type="evidence" value="ECO:0007669"/>
    <property type="project" value="UniProtKB-KW"/>
</dbReference>
<dbReference type="Pfam" id="PF02828">
    <property type="entry name" value="L27"/>
    <property type="match status" value="2"/>
</dbReference>
<dbReference type="SUPFAM" id="SSF52540">
    <property type="entry name" value="P-loop containing nucleoside triphosphate hydrolases"/>
    <property type="match status" value="1"/>
</dbReference>
<dbReference type="EC" id="2.7.11.1" evidence="5"/>
<evidence type="ECO:0000256" key="20">
    <source>
        <dbReference type="ARBA" id="ARBA00048977"/>
    </source>
</evidence>
<evidence type="ECO:0000256" key="9">
    <source>
        <dbReference type="ARBA" id="ARBA00022527"/>
    </source>
</evidence>
<evidence type="ECO:0000256" key="14">
    <source>
        <dbReference type="ARBA" id="ARBA00022777"/>
    </source>
</evidence>
<evidence type="ECO:0000256" key="8">
    <source>
        <dbReference type="ARBA" id="ARBA00022490"/>
    </source>
</evidence>
<feature type="domain" description="Protein kinase" evidence="27">
    <location>
        <begin position="12"/>
        <end position="276"/>
    </location>
</feature>
<keyword evidence="14" id="KW-0418">Kinase</keyword>
<dbReference type="FunFam" id="2.30.42.10:FF:000016">
    <property type="entry name" value="peripheral plasma membrane protein CASK isoform X2"/>
    <property type="match status" value="1"/>
</dbReference>
<dbReference type="RefSeq" id="XP_026121626.1">
    <property type="nucleotide sequence ID" value="XM_026265841.1"/>
</dbReference>
<dbReference type="GO" id="GO:0004674">
    <property type="term" value="F:protein serine/threonine kinase activity"/>
    <property type="evidence" value="ECO:0007669"/>
    <property type="project" value="UniProtKB-KW"/>
</dbReference>
<evidence type="ECO:0000256" key="16">
    <source>
        <dbReference type="ARBA" id="ARBA00022860"/>
    </source>
</evidence>
<keyword evidence="8" id="KW-0963">Cytoplasm</keyword>
<dbReference type="Pfam" id="PF00625">
    <property type="entry name" value="Guanylate_kin"/>
    <property type="match status" value="2"/>
</dbReference>
<evidence type="ECO:0000259" key="28">
    <source>
        <dbReference type="PROSITE" id="PS50052"/>
    </source>
</evidence>
<dbReference type="Pfam" id="PF00069">
    <property type="entry name" value="Pkinase"/>
    <property type="match status" value="1"/>
</dbReference>
<gene>
    <name evidence="32" type="primary">LOC113102631</name>
</gene>
<dbReference type="AlphaFoldDB" id="A0A6P6PJ53"/>
<dbReference type="InterPro" id="IPR050716">
    <property type="entry name" value="MAGUK"/>
</dbReference>
<keyword evidence="9" id="KW-0723">Serine/threonine-protein kinase</keyword>
<dbReference type="GO" id="GO:0005634">
    <property type="term" value="C:nucleus"/>
    <property type="evidence" value="ECO:0007669"/>
    <property type="project" value="UniProtKB-SubCell"/>
</dbReference>
<keyword evidence="18" id="KW-0539">Nucleus</keyword>
<feature type="region of interest" description="Disordered" evidence="25">
    <location>
        <begin position="574"/>
        <end position="603"/>
    </location>
</feature>
<dbReference type="SMART" id="SM00072">
    <property type="entry name" value="GuKc"/>
    <property type="match status" value="1"/>
</dbReference>
<comment type="catalytic activity">
    <reaction evidence="19">
        <text>L-threonyl-[protein] + ATP = O-phospho-L-threonyl-[protein] + ADP + H(+)</text>
        <dbReference type="Rhea" id="RHEA:46608"/>
        <dbReference type="Rhea" id="RHEA-COMP:11060"/>
        <dbReference type="Rhea" id="RHEA-COMP:11605"/>
        <dbReference type="ChEBI" id="CHEBI:15378"/>
        <dbReference type="ChEBI" id="CHEBI:30013"/>
        <dbReference type="ChEBI" id="CHEBI:30616"/>
        <dbReference type="ChEBI" id="CHEBI:61977"/>
        <dbReference type="ChEBI" id="CHEBI:456216"/>
        <dbReference type="EC" id="2.7.11.1"/>
    </reaction>
</comment>
<organism evidence="31 32">
    <name type="scientific">Carassius auratus</name>
    <name type="common">Goldfish</name>
    <dbReference type="NCBI Taxonomy" id="7957"/>
    <lineage>
        <taxon>Eukaryota</taxon>
        <taxon>Metazoa</taxon>
        <taxon>Chordata</taxon>
        <taxon>Craniata</taxon>
        <taxon>Vertebrata</taxon>
        <taxon>Euteleostomi</taxon>
        <taxon>Actinopterygii</taxon>
        <taxon>Neopterygii</taxon>
        <taxon>Teleostei</taxon>
        <taxon>Ostariophysi</taxon>
        <taxon>Cypriniformes</taxon>
        <taxon>Cyprinidae</taxon>
        <taxon>Cyprininae</taxon>
        <taxon>Carassius</taxon>
    </lineage>
</organism>
<dbReference type="FunFam" id="1.10.510.10:FF:000062">
    <property type="entry name" value="peripheral plasma membrane protein CASK isoform X2"/>
    <property type="match status" value="1"/>
</dbReference>
<dbReference type="InterPro" id="IPR011009">
    <property type="entry name" value="Kinase-like_dom_sf"/>
</dbReference>
<dbReference type="InterPro" id="IPR035473">
    <property type="entry name" value="CASK_SH3"/>
</dbReference>
<evidence type="ECO:0000256" key="10">
    <source>
        <dbReference type="ARBA" id="ARBA00022553"/>
    </source>
</evidence>
<evidence type="ECO:0000256" key="21">
    <source>
        <dbReference type="ARBA" id="ARBA00060907"/>
    </source>
</evidence>
<dbReference type="InterPro" id="IPR020590">
    <property type="entry name" value="Guanylate_kinase_CS"/>
</dbReference>
<dbReference type="PANTHER" id="PTHR23122">
    <property type="entry name" value="MEMBRANE-ASSOCIATED GUANYLATE KINASE MAGUK"/>
    <property type="match status" value="1"/>
</dbReference>
<evidence type="ECO:0000256" key="18">
    <source>
        <dbReference type="ARBA" id="ARBA00023242"/>
    </source>
</evidence>
<evidence type="ECO:0000256" key="11">
    <source>
        <dbReference type="ARBA" id="ARBA00022679"/>
    </source>
</evidence>
<evidence type="ECO:0000259" key="29">
    <source>
        <dbReference type="PROSITE" id="PS50106"/>
    </source>
</evidence>
<dbReference type="PROSITE" id="PS51022">
    <property type="entry name" value="L27"/>
    <property type="match status" value="2"/>
</dbReference>
<dbReference type="GO" id="GO:0005737">
    <property type="term" value="C:cytoplasm"/>
    <property type="evidence" value="ECO:0007669"/>
    <property type="project" value="UniProtKB-SubCell"/>
</dbReference>
<evidence type="ECO:0000256" key="24">
    <source>
        <dbReference type="PROSITE-ProRule" id="PRU00192"/>
    </source>
</evidence>
<evidence type="ECO:0000256" key="4">
    <source>
        <dbReference type="ARBA" id="ARBA00007014"/>
    </source>
</evidence>
<keyword evidence="15" id="KW-0067">ATP-binding</keyword>
<keyword evidence="11" id="KW-0808">Transferase</keyword>
<dbReference type="SUPFAM" id="SSF50156">
    <property type="entry name" value="PDZ domain-like"/>
    <property type="match status" value="1"/>
</dbReference>
<dbReference type="SUPFAM" id="SSF50044">
    <property type="entry name" value="SH3-domain"/>
    <property type="match status" value="1"/>
</dbReference>
<evidence type="ECO:0000256" key="2">
    <source>
        <dbReference type="ARBA" id="ARBA00004202"/>
    </source>
</evidence>
<evidence type="ECO:0000256" key="1">
    <source>
        <dbReference type="ARBA" id="ARBA00004123"/>
    </source>
</evidence>
<evidence type="ECO:0000313" key="31">
    <source>
        <dbReference type="Proteomes" id="UP000515129"/>
    </source>
</evidence>
<keyword evidence="6 24" id="KW-0728">SH3 domain</keyword>
<dbReference type="InterPro" id="IPR027417">
    <property type="entry name" value="P-loop_NTPase"/>
</dbReference>
<evidence type="ECO:0000256" key="12">
    <source>
        <dbReference type="ARBA" id="ARBA00022737"/>
    </source>
</evidence>
<accession>A0A6P6PJ53</accession>
<dbReference type="CDD" id="cd12081">
    <property type="entry name" value="SH3_CASK"/>
    <property type="match status" value="1"/>
</dbReference>
<dbReference type="PROSITE" id="PS50052">
    <property type="entry name" value="GUANYLATE_KINASE_2"/>
    <property type="match status" value="1"/>
</dbReference>
<dbReference type="PROSITE" id="PS00856">
    <property type="entry name" value="GUANYLATE_KINASE_1"/>
    <property type="match status" value="1"/>
</dbReference>
<evidence type="ECO:0000256" key="17">
    <source>
        <dbReference type="ARBA" id="ARBA00023136"/>
    </source>
</evidence>
<dbReference type="InterPro" id="IPR036034">
    <property type="entry name" value="PDZ_sf"/>
</dbReference>
<dbReference type="Proteomes" id="UP000515129">
    <property type="component" value="Chromosome 6"/>
</dbReference>
<reference evidence="32" key="1">
    <citation type="submission" date="2025-08" db="UniProtKB">
        <authorList>
            <consortium name="RefSeq"/>
        </authorList>
    </citation>
    <scope>IDENTIFICATION</scope>
    <source>
        <strain evidence="32">Wakin</strain>
        <tissue evidence="32">Muscle</tissue>
    </source>
</reference>
<feature type="domain" description="SH3" evidence="26">
    <location>
        <begin position="625"/>
        <end position="695"/>
    </location>
</feature>
<dbReference type="CDD" id="cd10831">
    <property type="entry name" value="PDZ_CASK-like"/>
    <property type="match status" value="1"/>
</dbReference>
<dbReference type="CDD" id="cd14094">
    <property type="entry name" value="STKc_CASK"/>
    <property type="match status" value="1"/>
</dbReference>
<sequence>MADDDVLFEDVYELCEVIGKGPFSVVRRCINRDTGQQFAVKIVDVASFTSSPGLSTEDLKREASICHMLKHPHIVELLETYSSDGMLYMVFEFMDGADLCFEIVKRADAGFVYSEAVASHYMRQILEALRYCHDNNVIHRDVKPHCVLLASKENSAPVKLGGFGVAIQLGESGLVAGGRVGTPHFMAPEVVKREPYGKPVDVWGCGVILFILLSGCLPFYGTKERLFEAIVKGKYKMNPRQWSQISESAKDLVRRMLMLDPAERITVYESLNHPWLKERDRYSYKIHLPETVEQLRKFNARRKLKGAVLAAVSSHKFNSFYGDPPEDLHDFSEDPTSSGLLAAERAVSQVLDSLEEIHALTDCSEKDLDFLHSVFQDQHLHTLLDLYDKINTRSSPQIRNPASDAVQRAKEVLEMLSCYPENMEAKELKRILTQPHFMALLQTHDVVAHEVYSDEALRVTPPPTSPYLNGDSPESINGELDLENVTRVRLVQFQKNTDEPMGITLKMNDLNHCIVARILHGGMIHRQGTLHIGDEIREINGISVANQTVEQLQKMLREMRGSITFKIVPSYRSQSLSCDKDSPDLPRQSPANGHSSVTSSILDLPSTIQPKGRQISRPAFKDKMSRKIYVRAQFEYDPAKDELIPCKEAGIRFRVGDIIQIISKDDHNWWQGKLENTKNGTAGLIPSPELQEWRVACIAMEKTKQEQQASCTWFGKKKKQYKDKYLAKHNAVFDQLDLVTYEEVVKLPGFKRKTLVLLGAHGVGRRHIKNTLITKHPDRFAYPIPRKSRAVTPDTARPEPPVTDRSLSPTDTTRPPKKDEENGKNYFFVSHDQMMQDISNNDYLEYGSHEDAMYGTRLETIRQIHEQGMVAVLDVEPQALKVLRTAEFAPYVIFIAAPTITPAMNEDESLQRLQKESDALQHSYAHYFDQTIINNEIDDTIRLLEEALDLVSSTAQWVPVSWVY</sequence>
<feature type="domain" description="Guanylate kinase-like" evidence="28">
    <location>
        <begin position="752"/>
        <end position="949"/>
    </location>
</feature>
<dbReference type="GO" id="GO:0005886">
    <property type="term" value="C:plasma membrane"/>
    <property type="evidence" value="ECO:0007669"/>
    <property type="project" value="UniProtKB-SubCell"/>
</dbReference>
<dbReference type="SUPFAM" id="SSF56112">
    <property type="entry name" value="Protein kinase-like (PK-like)"/>
    <property type="match status" value="1"/>
</dbReference>
<dbReference type="InterPro" id="IPR014775">
    <property type="entry name" value="L27_C"/>
</dbReference>
<comment type="similarity">
    <text evidence="21">In the N-terminal section; belongs to the protein kinase superfamily. CAMK Ser/Thr protein kinase family. CaMK subfamily.</text>
</comment>
<evidence type="ECO:0000256" key="25">
    <source>
        <dbReference type="SAM" id="MobiDB-lite"/>
    </source>
</evidence>
<keyword evidence="16" id="KW-0112">Calmodulin-binding</keyword>
<evidence type="ECO:0000256" key="5">
    <source>
        <dbReference type="ARBA" id="ARBA00012513"/>
    </source>
</evidence>
<dbReference type="Gene3D" id="3.30.200.20">
    <property type="entry name" value="Phosphorylase Kinase, domain 1"/>
    <property type="match status" value="1"/>
</dbReference>
<evidence type="ECO:0000256" key="22">
    <source>
        <dbReference type="ARBA" id="ARBA00071925"/>
    </source>
</evidence>
<keyword evidence="13" id="KW-0547">Nucleotide-binding</keyword>
<evidence type="ECO:0000256" key="13">
    <source>
        <dbReference type="ARBA" id="ARBA00022741"/>
    </source>
</evidence>
<evidence type="ECO:0000256" key="15">
    <source>
        <dbReference type="ARBA" id="ARBA00022840"/>
    </source>
</evidence>
<evidence type="ECO:0000313" key="32">
    <source>
        <dbReference type="RefSeq" id="XP_026121626.1"/>
    </source>
</evidence>
<dbReference type="KEGG" id="caua:113102631"/>
<dbReference type="InterPro" id="IPR036892">
    <property type="entry name" value="L27_dom_sf"/>
</dbReference>
<dbReference type="GO" id="GO:0005524">
    <property type="term" value="F:ATP binding"/>
    <property type="evidence" value="ECO:0007669"/>
    <property type="project" value="UniProtKB-KW"/>
</dbReference>
<dbReference type="Gene3D" id="1.10.287.650">
    <property type="entry name" value="L27 domain"/>
    <property type="match status" value="2"/>
</dbReference>
<name>A0A6P6PJ53_CARAU</name>
<evidence type="ECO:0000259" key="27">
    <source>
        <dbReference type="PROSITE" id="PS50011"/>
    </source>
</evidence>
<evidence type="ECO:0000259" key="26">
    <source>
        <dbReference type="PROSITE" id="PS50002"/>
    </source>
</evidence>
<keyword evidence="17" id="KW-0472">Membrane</keyword>
<dbReference type="Gene3D" id="2.30.30.40">
    <property type="entry name" value="SH3 Domains"/>
    <property type="match status" value="1"/>
</dbReference>
<dbReference type="FunFam" id="3.30.200.20:FF:000051">
    <property type="entry name" value="Peripheral plasma membrane protein CASK isoform B"/>
    <property type="match status" value="1"/>
</dbReference>
<keyword evidence="12" id="KW-0677">Repeat</keyword>
<evidence type="ECO:0000256" key="3">
    <source>
        <dbReference type="ARBA" id="ARBA00004496"/>
    </source>
</evidence>
<dbReference type="FunFam" id="3.30.63.10:FF:000002">
    <property type="entry name" value="Guanylate kinase 1"/>
    <property type="match status" value="1"/>
</dbReference>
<dbReference type="OrthoDB" id="65789at2759"/>
<dbReference type="GeneID" id="113102631"/>
<proteinExistence type="inferred from homology"/>
<protein>
    <recommendedName>
        <fullName evidence="22">Peripheral plasma membrane protein CASK</fullName>
        <ecNumber evidence="5">2.7.11.1</ecNumber>
    </recommendedName>
    <alternativeName>
        <fullName evidence="23">Calcium/calmodulin-dependent serine protein kinase</fullName>
    </alternativeName>
</protein>
<dbReference type="SUPFAM" id="SSF101288">
    <property type="entry name" value="L27 domain"/>
    <property type="match status" value="2"/>
</dbReference>
<dbReference type="SMART" id="SM00326">
    <property type="entry name" value="SH3"/>
    <property type="match status" value="1"/>
</dbReference>
<comment type="subcellular location">
    <subcellularLocation>
        <location evidence="2">Cell membrane</location>
        <topology evidence="2">Peripheral membrane protein</topology>
    </subcellularLocation>
    <subcellularLocation>
        <location evidence="3">Cytoplasm</location>
    </subcellularLocation>
    <subcellularLocation>
        <location evidence="1">Nucleus</location>
    </subcellularLocation>
</comment>
<dbReference type="FunFam" id="2.30.30.40:FF:000080">
    <property type="entry name" value="Peripheral plasma membrane protein CASK isoform X2"/>
    <property type="match status" value="1"/>
</dbReference>
<dbReference type="InterPro" id="IPR004172">
    <property type="entry name" value="L27_dom"/>
</dbReference>
<dbReference type="PROSITE" id="PS50106">
    <property type="entry name" value="PDZ"/>
    <property type="match status" value="1"/>
</dbReference>
<dbReference type="PROSITE" id="PS50011">
    <property type="entry name" value="PROTEIN_KINASE_DOM"/>
    <property type="match status" value="1"/>
</dbReference>
<dbReference type="PROSITE" id="PS50002">
    <property type="entry name" value="SH3"/>
    <property type="match status" value="1"/>
</dbReference>
<feature type="domain" description="PDZ" evidence="29">
    <location>
        <begin position="490"/>
        <end position="571"/>
    </location>
</feature>
<evidence type="ECO:0000256" key="7">
    <source>
        <dbReference type="ARBA" id="ARBA00022475"/>
    </source>
</evidence>
<comment type="catalytic activity">
    <reaction evidence="20">
        <text>L-seryl-[protein] + ATP = O-phospho-L-seryl-[protein] + ADP + H(+)</text>
        <dbReference type="Rhea" id="RHEA:17989"/>
        <dbReference type="Rhea" id="RHEA-COMP:9863"/>
        <dbReference type="Rhea" id="RHEA-COMP:11604"/>
        <dbReference type="ChEBI" id="CHEBI:15378"/>
        <dbReference type="ChEBI" id="CHEBI:29999"/>
        <dbReference type="ChEBI" id="CHEBI:30616"/>
        <dbReference type="ChEBI" id="CHEBI:83421"/>
        <dbReference type="ChEBI" id="CHEBI:456216"/>
        <dbReference type="EC" id="2.7.11.1"/>
    </reaction>
    <physiologicalReaction direction="left-to-right" evidence="20">
        <dbReference type="Rhea" id="RHEA:17990"/>
    </physiologicalReaction>
</comment>
<dbReference type="InterPro" id="IPR001452">
    <property type="entry name" value="SH3_domain"/>
</dbReference>
<dbReference type="SMART" id="SM00228">
    <property type="entry name" value="PDZ"/>
    <property type="match status" value="1"/>
</dbReference>
<keyword evidence="10" id="KW-0597">Phosphoprotein</keyword>
<dbReference type="InterPro" id="IPR008145">
    <property type="entry name" value="GK/Ca_channel_bsu"/>
</dbReference>
<dbReference type="InterPro" id="IPR036028">
    <property type="entry name" value="SH3-like_dom_sf"/>
</dbReference>
<dbReference type="InterPro" id="IPR008144">
    <property type="entry name" value="Guanylate_kin-like_dom"/>
</dbReference>
<feature type="domain" description="L27" evidence="30">
    <location>
        <begin position="402"/>
        <end position="455"/>
    </location>
</feature>
<dbReference type="GO" id="GO:0030054">
    <property type="term" value="C:cell junction"/>
    <property type="evidence" value="ECO:0007669"/>
    <property type="project" value="UniProtKB-ARBA"/>
</dbReference>
<dbReference type="Gene3D" id="6.10.140.620">
    <property type="match status" value="1"/>
</dbReference>
<comment type="similarity">
    <text evidence="4">Belongs to the MAGUK family.</text>
</comment>
<evidence type="ECO:0000256" key="19">
    <source>
        <dbReference type="ARBA" id="ARBA00047899"/>
    </source>
</evidence>
<dbReference type="Pfam" id="PF07653">
    <property type="entry name" value="SH3_2"/>
    <property type="match status" value="1"/>
</dbReference>
<dbReference type="Pfam" id="PF00595">
    <property type="entry name" value="PDZ"/>
    <property type="match status" value="1"/>
</dbReference>
<evidence type="ECO:0000256" key="23">
    <source>
        <dbReference type="ARBA" id="ARBA00077072"/>
    </source>
</evidence>
<feature type="compositionally biased region" description="Basic and acidic residues" evidence="25">
    <location>
        <begin position="814"/>
        <end position="823"/>
    </location>
</feature>
<feature type="region of interest" description="Disordered" evidence="25">
    <location>
        <begin position="783"/>
        <end position="823"/>
    </location>
</feature>
<dbReference type="Gene3D" id="2.30.42.10">
    <property type="match status" value="1"/>
</dbReference>
<keyword evidence="31" id="KW-1185">Reference proteome</keyword>
<dbReference type="Gene3D" id="1.10.510.10">
    <property type="entry name" value="Transferase(Phosphotransferase) domain 1"/>
    <property type="match status" value="1"/>
</dbReference>
<dbReference type="Gene3D" id="3.40.50.300">
    <property type="entry name" value="P-loop containing nucleotide triphosphate hydrolases"/>
    <property type="match status" value="1"/>
</dbReference>
<evidence type="ECO:0000259" key="30">
    <source>
        <dbReference type="PROSITE" id="PS51022"/>
    </source>
</evidence>